<proteinExistence type="predicted"/>
<accession>A0A8R1UZN4</accession>
<name>A0A2A6CWG9_PRIPA</name>
<dbReference type="EnsemblMetazoa" id="PPA44252.1">
    <property type="protein sequence ID" value="PPA44252.1"/>
    <property type="gene ID" value="WBGene00282621"/>
</dbReference>
<reference evidence="2" key="1">
    <citation type="journal article" date="2008" name="Nat. Genet.">
        <title>The Pristionchus pacificus genome provides a unique perspective on nematode lifestyle and parasitism.</title>
        <authorList>
            <person name="Dieterich C."/>
            <person name="Clifton S.W."/>
            <person name="Schuster L.N."/>
            <person name="Chinwalla A."/>
            <person name="Delehaunty K."/>
            <person name="Dinkelacker I."/>
            <person name="Fulton L."/>
            <person name="Fulton R."/>
            <person name="Godfrey J."/>
            <person name="Minx P."/>
            <person name="Mitreva M."/>
            <person name="Roeseler W."/>
            <person name="Tian H."/>
            <person name="Witte H."/>
            <person name="Yang S.P."/>
            <person name="Wilson R.K."/>
            <person name="Sommer R.J."/>
        </authorList>
    </citation>
    <scope>NUCLEOTIDE SEQUENCE [LARGE SCALE GENOMIC DNA]</scope>
    <source>
        <strain evidence="2">PS312</strain>
    </source>
</reference>
<organism evidence="1 2">
    <name type="scientific">Pristionchus pacificus</name>
    <name type="common">Parasitic nematode worm</name>
    <dbReference type="NCBI Taxonomy" id="54126"/>
    <lineage>
        <taxon>Eukaryota</taxon>
        <taxon>Metazoa</taxon>
        <taxon>Ecdysozoa</taxon>
        <taxon>Nematoda</taxon>
        <taxon>Chromadorea</taxon>
        <taxon>Rhabditida</taxon>
        <taxon>Rhabditina</taxon>
        <taxon>Diplogasteromorpha</taxon>
        <taxon>Diplogasteroidea</taxon>
        <taxon>Neodiplogasteridae</taxon>
        <taxon>Pristionchus</taxon>
    </lineage>
</organism>
<keyword evidence="2" id="KW-1185">Reference proteome</keyword>
<evidence type="ECO:0000313" key="1">
    <source>
        <dbReference type="EnsemblMetazoa" id="PPA44252.1"/>
    </source>
</evidence>
<sequence>MFRRKVSLLDDTVVEGNEFQRLIVRDATVVWELEVVVTKLSNPVVPPTPRVAVAPPTPRVPLPLAHTITRIVIRLFHVFIPLLLFIAVDHPFVDKCFRALNDSHSSKCEPDVCRRGCTDESGRPKRHMDWFCPLNPSLEE</sequence>
<evidence type="ECO:0000313" key="2">
    <source>
        <dbReference type="Proteomes" id="UP000005239"/>
    </source>
</evidence>
<accession>A0A2A6CWG9</accession>
<gene>
    <name evidence="1" type="primary">WBGene00282621</name>
</gene>
<reference evidence="1" key="2">
    <citation type="submission" date="2022-06" db="UniProtKB">
        <authorList>
            <consortium name="EnsemblMetazoa"/>
        </authorList>
    </citation>
    <scope>IDENTIFICATION</scope>
    <source>
        <strain evidence="1">PS312</strain>
    </source>
</reference>
<dbReference type="AlphaFoldDB" id="A0A2A6CWG9"/>
<protein>
    <submittedName>
        <fullName evidence="1">Uncharacterized protein</fullName>
    </submittedName>
</protein>
<dbReference type="Proteomes" id="UP000005239">
    <property type="component" value="Unassembled WGS sequence"/>
</dbReference>